<organism evidence="2">
    <name type="scientific">Dulem virus 39</name>
    <dbReference type="NCBI Taxonomy" id="3145757"/>
    <lineage>
        <taxon>Viruses</taxon>
        <taxon>Duplodnaviria</taxon>
        <taxon>Heunggongvirae</taxon>
        <taxon>Uroviricota</taxon>
        <taxon>Caudoviricetes</taxon>
    </lineage>
</organism>
<dbReference type="EMBL" id="PP511791">
    <property type="protein sequence ID" value="XCD07532.1"/>
    <property type="molecule type" value="Genomic_DNA"/>
</dbReference>
<accession>A0AAU8B8D7</accession>
<proteinExistence type="predicted"/>
<sequence length="247" mass="28717">MHLKHIHCMIEELAGGLKENVTTCMQPEEVGIVGAAVDMLKDLCEAEYYARISKAMEEQEKEDEEEEKYLLKRLKEEYGEEEGERRYYDNYRYANGRFAPKGSGTYRGRNGRRGYTEPPYYHMTPEIYNMYPAEYYRDMDKADGKMYYTEPSMSRSGSNYDTSANRTGSMGGMRDSREGRSGQSRRSYMETKEMRPDNSLESKQAKMRELEKYMGELSTDLTEMIAGASNEEKTMLKTKLQTLTQKI</sequence>
<protein>
    <submittedName>
        <fullName evidence="2">Uncharacterized protein</fullName>
    </submittedName>
</protein>
<name>A0AAU8B8D7_9CAUD</name>
<feature type="compositionally biased region" description="Polar residues" evidence="1">
    <location>
        <begin position="151"/>
        <end position="168"/>
    </location>
</feature>
<reference evidence="2" key="1">
    <citation type="submission" date="2024-03" db="EMBL/GenBank/DDBJ databases">
        <title>Diverse circular DNA viruses in blood, oral, and fecal samples of captive lemurs.</title>
        <authorList>
            <person name="Paietta E.N."/>
            <person name="Kraberger S."/>
            <person name="Lund M.C."/>
            <person name="Custer J.M."/>
            <person name="Vargas K.M."/>
            <person name="Ehmke E.E."/>
            <person name="Yoder A.D."/>
            <person name="Varsani A."/>
        </authorList>
    </citation>
    <scope>NUCLEOTIDE SEQUENCE</scope>
    <source>
        <strain evidence="2">Duke_28FS_1</strain>
    </source>
</reference>
<evidence type="ECO:0000313" key="2">
    <source>
        <dbReference type="EMBL" id="XCD07532.1"/>
    </source>
</evidence>
<evidence type="ECO:0000256" key="1">
    <source>
        <dbReference type="SAM" id="MobiDB-lite"/>
    </source>
</evidence>
<feature type="compositionally biased region" description="Basic and acidic residues" evidence="1">
    <location>
        <begin position="187"/>
        <end position="204"/>
    </location>
</feature>
<feature type="region of interest" description="Disordered" evidence="1">
    <location>
        <begin position="150"/>
        <end position="204"/>
    </location>
</feature>